<keyword evidence="3" id="KW-1185">Reference proteome</keyword>
<accession>A0AAV4FQQ9</accession>
<sequence length="255" mass="28334">MPTKDNIEIERPPLKVPSSGHTNTLPKNYTEVLAVALQTNTVSVPECGKSPIESCIDYPKEQEKQWSDTAVQLFKSDQMTCETTISWAAYHASRQAPIEDLPALRALLPLFYEKSSTPSMIKHGMDLVKQAVDFLNPGQIPVRTAYQPLFALAKYVQLKWPETHGGQSFVVMLGGLHTEMALWKTLGDILEGSGWTTALAESGVASSGTADSYQKVTHLNRTRHAHQVTFLTLRHLMNDAYMLTEEEDGARSFLT</sequence>
<dbReference type="AlphaFoldDB" id="A0AAV4FQQ9"/>
<dbReference type="EMBL" id="BMAT01000898">
    <property type="protein sequence ID" value="GFR75331.1"/>
    <property type="molecule type" value="Genomic_DNA"/>
</dbReference>
<organism evidence="2 3">
    <name type="scientific">Elysia marginata</name>
    <dbReference type="NCBI Taxonomy" id="1093978"/>
    <lineage>
        <taxon>Eukaryota</taxon>
        <taxon>Metazoa</taxon>
        <taxon>Spiralia</taxon>
        <taxon>Lophotrochozoa</taxon>
        <taxon>Mollusca</taxon>
        <taxon>Gastropoda</taxon>
        <taxon>Heterobranchia</taxon>
        <taxon>Euthyneura</taxon>
        <taxon>Panpulmonata</taxon>
        <taxon>Sacoglossa</taxon>
        <taxon>Placobranchoidea</taxon>
        <taxon>Plakobranchidae</taxon>
        <taxon>Elysia</taxon>
    </lineage>
</organism>
<feature type="region of interest" description="Disordered" evidence="1">
    <location>
        <begin position="1"/>
        <end position="22"/>
    </location>
</feature>
<evidence type="ECO:0000313" key="2">
    <source>
        <dbReference type="EMBL" id="GFR75331.1"/>
    </source>
</evidence>
<dbReference type="PANTHER" id="PTHR47018:SF2">
    <property type="entry name" value="TESMIN_TSO1-LIKE CXC DOMAIN-CONTAINING PROTEIN"/>
    <property type="match status" value="1"/>
</dbReference>
<evidence type="ECO:0000313" key="3">
    <source>
        <dbReference type="Proteomes" id="UP000762676"/>
    </source>
</evidence>
<dbReference type="Proteomes" id="UP000762676">
    <property type="component" value="Unassembled WGS sequence"/>
</dbReference>
<gene>
    <name evidence="2" type="ORF">ElyMa_000452400</name>
</gene>
<reference evidence="2 3" key="1">
    <citation type="journal article" date="2021" name="Elife">
        <title>Chloroplast acquisition without the gene transfer in kleptoplastic sea slugs, Plakobranchus ocellatus.</title>
        <authorList>
            <person name="Maeda T."/>
            <person name="Takahashi S."/>
            <person name="Yoshida T."/>
            <person name="Shimamura S."/>
            <person name="Takaki Y."/>
            <person name="Nagai Y."/>
            <person name="Toyoda A."/>
            <person name="Suzuki Y."/>
            <person name="Arimoto A."/>
            <person name="Ishii H."/>
            <person name="Satoh N."/>
            <person name="Nishiyama T."/>
            <person name="Hasebe M."/>
            <person name="Maruyama T."/>
            <person name="Minagawa J."/>
            <person name="Obokata J."/>
            <person name="Shigenobu S."/>
        </authorList>
    </citation>
    <scope>NUCLEOTIDE SEQUENCE [LARGE SCALE GENOMIC DNA]</scope>
</reference>
<feature type="compositionally biased region" description="Basic and acidic residues" evidence="1">
    <location>
        <begin position="1"/>
        <end position="13"/>
    </location>
</feature>
<name>A0AAV4FQQ9_9GAST</name>
<proteinExistence type="predicted"/>
<dbReference type="PANTHER" id="PTHR47018">
    <property type="entry name" value="CXC DOMAIN-CONTAINING PROTEIN-RELATED"/>
    <property type="match status" value="1"/>
</dbReference>
<evidence type="ECO:0000256" key="1">
    <source>
        <dbReference type="SAM" id="MobiDB-lite"/>
    </source>
</evidence>
<protein>
    <submittedName>
        <fullName evidence="2">Uncharacterized protein</fullName>
    </submittedName>
</protein>
<comment type="caution">
    <text evidence="2">The sequence shown here is derived from an EMBL/GenBank/DDBJ whole genome shotgun (WGS) entry which is preliminary data.</text>
</comment>